<dbReference type="InterPro" id="IPR051774">
    <property type="entry name" value="Sperm-specific_class_P"/>
</dbReference>
<dbReference type="OrthoDB" id="5866971at2759"/>
<evidence type="ECO:0000313" key="2">
    <source>
        <dbReference type="EMBL" id="VDK55514.1"/>
    </source>
</evidence>
<dbReference type="AlphaFoldDB" id="A0A0M3K5B3"/>
<dbReference type="InterPro" id="IPR008962">
    <property type="entry name" value="PapD-like_sf"/>
</dbReference>
<gene>
    <name evidence="2" type="ORF">ASIM_LOCUS15561</name>
</gene>
<dbReference type="PANTHER" id="PTHR22947:SF12">
    <property type="entry name" value="MAJOR SPERM PROTEIN"/>
    <property type="match status" value="1"/>
</dbReference>
<reference evidence="4" key="1">
    <citation type="submission" date="2017-02" db="UniProtKB">
        <authorList>
            <consortium name="WormBaseParasite"/>
        </authorList>
    </citation>
    <scope>IDENTIFICATION</scope>
</reference>
<dbReference type="InterPro" id="IPR000535">
    <property type="entry name" value="MSP_dom"/>
</dbReference>
<dbReference type="PANTHER" id="PTHR22947">
    <property type="entry name" value="MAJOR SPERM PROTEIN"/>
    <property type="match status" value="1"/>
</dbReference>
<evidence type="ECO:0000313" key="4">
    <source>
        <dbReference type="WBParaSite" id="ASIM_0001615401-mRNA-1"/>
    </source>
</evidence>
<reference evidence="2 3" key="2">
    <citation type="submission" date="2018-11" db="EMBL/GenBank/DDBJ databases">
        <authorList>
            <consortium name="Pathogen Informatics"/>
        </authorList>
    </citation>
    <scope>NUCLEOTIDE SEQUENCE [LARGE SCALE GENOMIC DNA]</scope>
</reference>
<dbReference type="Gene3D" id="2.60.40.10">
    <property type="entry name" value="Immunoglobulins"/>
    <property type="match status" value="1"/>
</dbReference>
<sequence>MQKGRAENQATATFSRRSNEFQVKCSNNSIYSVDPVYSFIGPGCSVPVKIVRCIGARTADKLVFVTAVASFSDSHFINTAVHAKDDAKDAKTFFETVGVPPKSPITHSKEREQEELLAV</sequence>
<feature type="domain" description="MSP" evidence="1">
    <location>
        <begin position="21"/>
        <end position="70"/>
    </location>
</feature>
<accession>A0A0M3K5B3</accession>
<evidence type="ECO:0000313" key="3">
    <source>
        <dbReference type="Proteomes" id="UP000267096"/>
    </source>
</evidence>
<dbReference type="InterPro" id="IPR013783">
    <property type="entry name" value="Ig-like_fold"/>
</dbReference>
<protein>
    <submittedName>
        <fullName evidence="4">MSP domain-containing protein</fullName>
    </submittedName>
</protein>
<organism evidence="4">
    <name type="scientific">Anisakis simplex</name>
    <name type="common">Herring worm</name>
    <dbReference type="NCBI Taxonomy" id="6269"/>
    <lineage>
        <taxon>Eukaryota</taxon>
        <taxon>Metazoa</taxon>
        <taxon>Ecdysozoa</taxon>
        <taxon>Nematoda</taxon>
        <taxon>Chromadorea</taxon>
        <taxon>Rhabditida</taxon>
        <taxon>Spirurina</taxon>
        <taxon>Ascaridomorpha</taxon>
        <taxon>Ascaridoidea</taxon>
        <taxon>Anisakidae</taxon>
        <taxon>Anisakis</taxon>
        <taxon>Anisakis simplex complex</taxon>
    </lineage>
</organism>
<dbReference type="Proteomes" id="UP000267096">
    <property type="component" value="Unassembled WGS sequence"/>
</dbReference>
<proteinExistence type="predicted"/>
<name>A0A0M3K5B3_ANISI</name>
<dbReference type="WBParaSite" id="ASIM_0001615401-mRNA-1">
    <property type="protein sequence ID" value="ASIM_0001615401-mRNA-1"/>
    <property type="gene ID" value="ASIM_0001615401"/>
</dbReference>
<dbReference type="EMBL" id="UYRR01032410">
    <property type="protein sequence ID" value="VDK55514.1"/>
    <property type="molecule type" value="Genomic_DNA"/>
</dbReference>
<keyword evidence="3" id="KW-1185">Reference proteome</keyword>
<evidence type="ECO:0000259" key="1">
    <source>
        <dbReference type="Pfam" id="PF00635"/>
    </source>
</evidence>
<dbReference type="SUPFAM" id="SSF49354">
    <property type="entry name" value="PapD-like"/>
    <property type="match status" value="1"/>
</dbReference>
<dbReference type="Pfam" id="PF00635">
    <property type="entry name" value="Motile_Sperm"/>
    <property type="match status" value="1"/>
</dbReference>